<gene>
    <name evidence="1" type="ORF">nattely_24</name>
</gene>
<protein>
    <recommendedName>
        <fullName evidence="3">HNH endonuclease</fullName>
    </recommendedName>
</protein>
<keyword evidence="2" id="KW-1185">Reference proteome</keyword>
<evidence type="ECO:0008006" key="3">
    <source>
        <dbReference type="Google" id="ProtNLM"/>
    </source>
</evidence>
<name>A0A6G9LMH2_9CAUD</name>
<organism evidence="1 2">
    <name type="scientific">Enterococcus phage nattely</name>
    <dbReference type="NCBI Taxonomy" id="2719593"/>
    <lineage>
        <taxon>Viruses</taxon>
        <taxon>Duplodnaviria</taxon>
        <taxon>Heunggongvirae</taxon>
        <taxon>Uroviricota</taxon>
        <taxon>Caudoviricetes</taxon>
        <taxon>Andrewesvirinae</taxon>
        <taxon>Vipetofemvirus</taxon>
        <taxon>Vipetofemvirus nattely</taxon>
    </lineage>
</organism>
<proteinExistence type="predicted"/>
<dbReference type="Proteomes" id="UP000501773">
    <property type="component" value="Segment"/>
</dbReference>
<sequence>MKYNEYINGSEWLEKSSRYLEMYPICELCHKFPSTQVHHTSYARIGEELRKDLMGVCDRCHTHLHLLPPMIKDETRLKKANKLIRDFIKYPEIKTIALNELMLKYYPGKIYMKELAEEACPETAFFMQNVMEILDADSKNLKVDLIEELTRIVYMLKVQAAKNAKKKKEDEKIRKEKFENGEFDYLYDIAEQSKAEKVKESTLDEILENRRKNFCLNELSSKPILGEAMRWANNEYFNGQMFFKRSGIDTPAKFYLCLYEKGAAEELFTHLGGKPKDLVGEFNV</sequence>
<accession>A0A6G9LMH2</accession>
<reference evidence="2" key="1">
    <citation type="submission" date="2020-02" db="EMBL/GenBank/DDBJ databases">
        <authorList>
            <person name="Olsen N.S."/>
            <person name="Forero-Junco L."/>
            <person name="Kot W."/>
            <person name="Hansen L.H."/>
        </authorList>
    </citation>
    <scope>NUCLEOTIDE SEQUENCE [LARGE SCALE GENOMIC DNA]</scope>
</reference>
<evidence type="ECO:0000313" key="1">
    <source>
        <dbReference type="EMBL" id="QIQ66191.1"/>
    </source>
</evidence>
<dbReference type="EMBL" id="MT119360">
    <property type="protein sequence ID" value="QIQ66191.1"/>
    <property type="molecule type" value="Genomic_DNA"/>
</dbReference>
<evidence type="ECO:0000313" key="2">
    <source>
        <dbReference type="Proteomes" id="UP000501773"/>
    </source>
</evidence>